<proteinExistence type="predicted"/>
<organism evidence="1 2">
    <name type="scientific">Rhodovulum sulfidophilum</name>
    <name type="common">Rhodobacter sulfidophilus</name>
    <dbReference type="NCBI Taxonomy" id="35806"/>
    <lineage>
        <taxon>Bacteria</taxon>
        <taxon>Pseudomonadati</taxon>
        <taxon>Pseudomonadota</taxon>
        <taxon>Alphaproteobacteria</taxon>
        <taxon>Rhodobacterales</taxon>
        <taxon>Paracoccaceae</taxon>
        <taxon>Rhodovulum</taxon>
    </lineage>
</organism>
<dbReference type="EMBL" id="QFPW01000006">
    <property type="protein sequence ID" value="PZQ49778.1"/>
    <property type="molecule type" value="Genomic_DNA"/>
</dbReference>
<sequence>MQDLQTLIEFMEELIGIHQSRLASEAADDDDSLLFLKSILVDLRGMMDGDDTTGGFAGR</sequence>
<gene>
    <name evidence="1" type="ORF">DI556_09920</name>
</gene>
<evidence type="ECO:0000313" key="1">
    <source>
        <dbReference type="EMBL" id="PZQ49778.1"/>
    </source>
</evidence>
<reference evidence="1 2" key="1">
    <citation type="submission" date="2017-08" db="EMBL/GenBank/DDBJ databases">
        <title>Infants hospitalized years apart are colonized by the same room-sourced microbial strains.</title>
        <authorList>
            <person name="Brooks B."/>
            <person name="Olm M.R."/>
            <person name="Firek B.A."/>
            <person name="Baker R."/>
            <person name="Thomas B.C."/>
            <person name="Morowitz M.J."/>
            <person name="Banfield J.F."/>
        </authorList>
    </citation>
    <scope>NUCLEOTIDE SEQUENCE [LARGE SCALE GENOMIC DNA]</scope>
    <source>
        <strain evidence="1">S2_005_002_R2_34</strain>
    </source>
</reference>
<comment type="caution">
    <text evidence="1">The sequence shown here is derived from an EMBL/GenBank/DDBJ whole genome shotgun (WGS) entry which is preliminary data.</text>
</comment>
<accession>A0A2W5NB56</accession>
<name>A0A2W5NB56_RHOSU</name>
<evidence type="ECO:0000313" key="2">
    <source>
        <dbReference type="Proteomes" id="UP000249185"/>
    </source>
</evidence>
<dbReference type="AlphaFoldDB" id="A0A2W5NB56"/>
<dbReference type="Proteomes" id="UP000249185">
    <property type="component" value="Unassembled WGS sequence"/>
</dbReference>
<protein>
    <submittedName>
        <fullName evidence="1">Uncharacterized protein</fullName>
    </submittedName>
</protein>